<dbReference type="Gene3D" id="2.80.10.50">
    <property type="match status" value="1"/>
</dbReference>
<sequence>MAQIPTGRYIITNVKQRTLATLADPNDGTPVSADARDFVDVAKWNVIRLANGKYQLQNVGSANYANVLNRPPVGTTIEGRNTPTQWVIQETRAKDQFTIATTDSRLFWGLVDEEIGTSIELASSATDQRNWWIFSPTR</sequence>
<evidence type="ECO:0008006" key="3">
    <source>
        <dbReference type="Google" id="ProtNLM"/>
    </source>
</evidence>
<dbReference type="InterPro" id="IPR035992">
    <property type="entry name" value="Ricin_B-like_lectins"/>
</dbReference>
<dbReference type="InterPro" id="IPR031755">
    <property type="entry name" value="Inhibitor_I66"/>
</dbReference>
<organism evidence="1 2">
    <name type="scientific">Cerrena zonata</name>
    <dbReference type="NCBI Taxonomy" id="2478898"/>
    <lineage>
        <taxon>Eukaryota</taxon>
        <taxon>Fungi</taxon>
        <taxon>Dikarya</taxon>
        <taxon>Basidiomycota</taxon>
        <taxon>Agaricomycotina</taxon>
        <taxon>Agaricomycetes</taxon>
        <taxon>Polyporales</taxon>
        <taxon>Cerrenaceae</taxon>
        <taxon>Cerrena</taxon>
    </lineage>
</organism>
<dbReference type="SUPFAM" id="SSF50370">
    <property type="entry name" value="Ricin B-like lectins"/>
    <property type="match status" value="1"/>
</dbReference>
<keyword evidence="2" id="KW-1185">Reference proteome</keyword>
<dbReference type="Proteomes" id="UP001385951">
    <property type="component" value="Unassembled WGS sequence"/>
</dbReference>
<evidence type="ECO:0000313" key="1">
    <source>
        <dbReference type="EMBL" id="KAK7680335.1"/>
    </source>
</evidence>
<reference evidence="1 2" key="1">
    <citation type="submission" date="2022-09" db="EMBL/GenBank/DDBJ databases">
        <authorList>
            <person name="Palmer J.M."/>
        </authorList>
    </citation>
    <scope>NUCLEOTIDE SEQUENCE [LARGE SCALE GENOMIC DNA]</scope>
    <source>
        <strain evidence="1 2">DSM 7382</strain>
    </source>
</reference>
<dbReference type="Pfam" id="PF16850">
    <property type="entry name" value="Inhibitor_I66"/>
    <property type="match status" value="1"/>
</dbReference>
<proteinExistence type="predicted"/>
<name>A0AAW0FUD8_9APHY</name>
<dbReference type="EMBL" id="JASBNA010000050">
    <property type="protein sequence ID" value="KAK7680335.1"/>
    <property type="molecule type" value="Genomic_DNA"/>
</dbReference>
<evidence type="ECO:0000313" key="2">
    <source>
        <dbReference type="Proteomes" id="UP001385951"/>
    </source>
</evidence>
<gene>
    <name evidence="1" type="ORF">QCA50_016575</name>
</gene>
<dbReference type="CDD" id="cd23714">
    <property type="entry name" value="beta-trefoil_Ricin_MtaL"/>
    <property type="match status" value="1"/>
</dbReference>
<dbReference type="AlphaFoldDB" id="A0AAW0FUD8"/>
<protein>
    <recommendedName>
        <fullName evidence="3">Ricin B lectin domain-containing protein</fullName>
    </recommendedName>
</protein>
<accession>A0AAW0FUD8</accession>
<dbReference type="GO" id="GO:0004867">
    <property type="term" value="F:serine-type endopeptidase inhibitor activity"/>
    <property type="evidence" value="ECO:0007669"/>
    <property type="project" value="InterPro"/>
</dbReference>
<comment type="caution">
    <text evidence="1">The sequence shown here is derived from an EMBL/GenBank/DDBJ whole genome shotgun (WGS) entry which is preliminary data.</text>
</comment>